<protein>
    <submittedName>
        <fullName evidence="2">Uncharacterized protein</fullName>
    </submittedName>
</protein>
<dbReference type="WBParaSite" id="nRc.2.0.1.t32569-RA">
    <property type="protein sequence ID" value="nRc.2.0.1.t32569-RA"/>
    <property type="gene ID" value="nRc.2.0.1.g32569"/>
</dbReference>
<dbReference type="Proteomes" id="UP000887565">
    <property type="component" value="Unplaced"/>
</dbReference>
<name>A0A915K3Z8_ROMCU</name>
<evidence type="ECO:0000313" key="1">
    <source>
        <dbReference type="Proteomes" id="UP000887565"/>
    </source>
</evidence>
<proteinExistence type="predicted"/>
<organism evidence="1 2">
    <name type="scientific">Romanomermis culicivorax</name>
    <name type="common">Nematode worm</name>
    <dbReference type="NCBI Taxonomy" id="13658"/>
    <lineage>
        <taxon>Eukaryota</taxon>
        <taxon>Metazoa</taxon>
        <taxon>Ecdysozoa</taxon>
        <taxon>Nematoda</taxon>
        <taxon>Enoplea</taxon>
        <taxon>Dorylaimia</taxon>
        <taxon>Mermithida</taxon>
        <taxon>Mermithoidea</taxon>
        <taxon>Mermithidae</taxon>
        <taxon>Romanomermis</taxon>
    </lineage>
</organism>
<dbReference type="AlphaFoldDB" id="A0A915K3Z8"/>
<reference evidence="2" key="1">
    <citation type="submission" date="2022-11" db="UniProtKB">
        <authorList>
            <consortium name="WormBaseParasite"/>
        </authorList>
    </citation>
    <scope>IDENTIFICATION</scope>
</reference>
<keyword evidence="1" id="KW-1185">Reference proteome</keyword>
<evidence type="ECO:0000313" key="2">
    <source>
        <dbReference type="WBParaSite" id="nRc.2.0.1.t32569-RA"/>
    </source>
</evidence>
<accession>A0A915K3Z8</accession>
<sequence>MIDAAVGVSQMQPYQKSIPIIEMTEKSDYRESVLRKKNLLYRVNEPSIILNRSLAATSDYVADCRELNPRNRRQSAIIGDFASE</sequence>